<feature type="transmembrane region" description="Helical" evidence="1">
    <location>
        <begin position="29"/>
        <end position="48"/>
    </location>
</feature>
<keyword evidence="1" id="KW-0812">Transmembrane</keyword>
<protein>
    <submittedName>
        <fullName evidence="2">Uncharacterized protein</fullName>
    </submittedName>
</protein>
<evidence type="ECO:0000313" key="2">
    <source>
        <dbReference type="EMBL" id="MDG3493894.1"/>
    </source>
</evidence>
<sequence length="50" mass="5874">MKKWEIQPDRWNNLTLRQQQKIYKSGVRLSIKVMFGITIASLLVETILGK</sequence>
<dbReference type="AlphaFoldDB" id="A0A9X4M6R2"/>
<keyword evidence="1" id="KW-0472">Membrane</keyword>
<gene>
    <name evidence="2" type="ORF">FEV09_04925</name>
</gene>
<proteinExistence type="predicted"/>
<comment type="caution">
    <text evidence="2">The sequence shown here is derived from an EMBL/GenBank/DDBJ whole genome shotgun (WGS) entry which is preliminary data.</text>
</comment>
<keyword evidence="1" id="KW-1133">Transmembrane helix</keyword>
<evidence type="ECO:0000256" key="1">
    <source>
        <dbReference type="SAM" id="Phobius"/>
    </source>
</evidence>
<keyword evidence="3" id="KW-1185">Reference proteome</keyword>
<reference evidence="2" key="1">
    <citation type="submission" date="2019-05" db="EMBL/GenBank/DDBJ databases">
        <title>Whole genome sequencing of Pseudanabaena catenata USMAC16.</title>
        <authorList>
            <person name="Khan Z."/>
            <person name="Omar W.M."/>
            <person name="Convey P."/>
            <person name="Merican F."/>
            <person name="Najimudin N."/>
        </authorList>
    </citation>
    <scope>NUCLEOTIDE SEQUENCE</scope>
    <source>
        <strain evidence="2">USMAC16</strain>
    </source>
</reference>
<name>A0A9X4M6R2_9CYAN</name>
<organism evidence="2 3">
    <name type="scientific">Pseudanabaena catenata USMAC16</name>
    <dbReference type="NCBI Taxonomy" id="1855837"/>
    <lineage>
        <taxon>Bacteria</taxon>
        <taxon>Bacillati</taxon>
        <taxon>Cyanobacteriota</taxon>
        <taxon>Cyanophyceae</taxon>
        <taxon>Pseudanabaenales</taxon>
        <taxon>Pseudanabaenaceae</taxon>
        <taxon>Pseudanabaena</taxon>
    </lineage>
</organism>
<dbReference type="EMBL" id="VBTY01000026">
    <property type="protein sequence ID" value="MDG3493894.1"/>
    <property type="molecule type" value="Genomic_DNA"/>
</dbReference>
<dbReference type="Proteomes" id="UP001152872">
    <property type="component" value="Unassembled WGS sequence"/>
</dbReference>
<dbReference type="RefSeq" id="WP_009625949.1">
    <property type="nucleotide sequence ID" value="NZ_VBTY01000026.1"/>
</dbReference>
<evidence type="ECO:0000313" key="3">
    <source>
        <dbReference type="Proteomes" id="UP001152872"/>
    </source>
</evidence>
<accession>A0A9X4M6R2</accession>